<dbReference type="PANTHER" id="PTHR33991:SF1">
    <property type="entry name" value="DNA REPAIR PROTEIN RECO"/>
    <property type="match status" value="1"/>
</dbReference>
<dbReference type="RefSeq" id="WP_223926525.1">
    <property type="nucleotide sequence ID" value="NZ_BPTU01000001.1"/>
</dbReference>
<evidence type="ECO:0000256" key="3">
    <source>
        <dbReference type="ARBA" id="ARBA00022763"/>
    </source>
</evidence>
<dbReference type="SUPFAM" id="SSF57863">
    <property type="entry name" value="ArfGap/RecO-like zinc finger"/>
    <property type="match status" value="1"/>
</dbReference>
<dbReference type="Gene3D" id="2.40.50.140">
    <property type="entry name" value="Nucleic acid-binding proteins"/>
    <property type="match status" value="1"/>
</dbReference>
<evidence type="ECO:0000256" key="7">
    <source>
        <dbReference type="HAMAP-Rule" id="MF_00201"/>
    </source>
</evidence>
<dbReference type="Proteomes" id="UP000825483">
    <property type="component" value="Unassembled WGS sequence"/>
</dbReference>
<gene>
    <name evidence="7 9" type="primary">recO</name>
    <name evidence="9" type="ORF">PRLR5076_30790</name>
</gene>
<evidence type="ECO:0000259" key="8">
    <source>
        <dbReference type="Pfam" id="PF11967"/>
    </source>
</evidence>
<dbReference type="InterPro" id="IPR022572">
    <property type="entry name" value="DNA_rep/recomb_RecO_N"/>
</dbReference>
<evidence type="ECO:0000256" key="1">
    <source>
        <dbReference type="ARBA" id="ARBA00007452"/>
    </source>
</evidence>
<evidence type="ECO:0000256" key="2">
    <source>
        <dbReference type="ARBA" id="ARBA00021310"/>
    </source>
</evidence>
<dbReference type="EMBL" id="BPUB01000003">
    <property type="protein sequence ID" value="GJG60228.1"/>
    <property type="molecule type" value="Genomic_DNA"/>
</dbReference>
<keyword evidence="10" id="KW-1185">Reference proteome</keyword>
<dbReference type="NCBIfam" id="TIGR00613">
    <property type="entry name" value="reco"/>
    <property type="match status" value="1"/>
</dbReference>
<evidence type="ECO:0000313" key="9">
    <source>
        <dbReference type="EMBL" id="GJG60228.1"/>
    </source>
</evidence>
<dbReference type="Pfam" id="PF11967">
    <property type="entry name" value="RecO_N"/>
    <property type="match status" value="1"/>
</dbReference>
<protein>
    <recommendedName>
        <fullName evidence="2 7">DNA repair protein RecO</fullName>
    </recommendedName>
    <alternativeName>
        <fullName evidence="6 7">Recombination protein O</fullName>
    </alternativeName>
</protein>
<dbReference type="InterPro" id="IPR037278">
    <property type="entry name" value="ARFGAP/RecO"/>
</dbReference>
<evidence type="ECO:0000256" key="6">
    <source>
        <dbReference type="ARBA" id="ARBA00033409"/>
    </source>
</evidence>
<dbReference type="InterPro" id="IPR042242">
    <property type="entry name" value="RecO_C"/>
</dbReference>
<keyword evidence="3 7" id="KW-0227">DNA damage</keyword>
<name>A0A9R1CZR6_9BACT</name>
<evidence type="ECO:0000313" key="10">
    <source>
        <dbReference type="Proteomes" id="UP000825483"/>
    </source>
</evidence>
<feature type="domain" description="DNA replication/recombination mediator RecO N-terminal" evidence="8">
    <location>
        <begin position="1"/>
        <end position="77"/>
    </location>
</feature>
<dbReference type="GeneID" id="72467808"/>
<accession>A0A9R1CZR6</accession>
<dbReference type="GO" id="GO:0006302">
    <property type="term" value="P:double-strand break repair"/>
    <property type="evidence" value="ECO:0007669"/>
    <property type="project" value="TreeGrafter"/>
</dbReference>
<organism evidence="9 10">
    <name type="scientific">Prevotella lacticifex</name>
    <dbReference type="NCBI Taxonomy" id="2854755"/>
    <lineage>
        <taxon>Bacteria</taxon>
        <taxon>Pseudomonadati</taxon>
        <taxon>Bacteroidota</taxon>
        <taxon>Bacteroidia</taxon>
        <taxon>Bacteroidales</taxon>
        <taxon>Prevotellaceae</taxon>
        <taxon>Prevotella</taxon>
    </lineage>
</organism>
<dbReference type="AlphaFoldDB" id="A0A9R1CZR6"/>
<dbReference type="PANTHER" id="PTHR33991">
    <property type="entry name" value="DNA REPAIR PROTEIN RECO"/>
    <property type="match status" value="1"/>
</dbReference>
<reference evidence="9" key="1">
    <citation type="journal article" date="2022" name="Int. J. Syst. Evol. Microbiol.">
        <title>Prevotella lacticifex sp. nov., isolated from the rumen of cows.</title>
        <authorList>
            <person name="Shinkai T."/>
            <person name="Ikeyama N."/>
            <person name="Kumagai M."/>
            <person name="Ohmori H."/>
            <person name="Sakamoto M."/>
            <person name="Ohkuma M."/>
            <person name="Mitsumori M."/>
        </authorList>
    </citation>
    <scope>NUCLEOTIDE SEQUENCE</scope>
    <source>
        <strain evidence="9">R5076</strain>
    </source>
</reference>
<comment type="function">
    <text evidence="7">Involved in DNA repair and RecF pathway recombination.</text>
</comment>
<keyword evidence="5 7" id="KW-0234">DNA repair</keyword>
<dbReference type="HAMAP" id="MF_00201">
    <property type="entry name" value="RecO"/>
    <property type="match status" value="1"/>
</dbReference>
<sequence>MDVKTTAVVLRTIKYGDSSLIVDMLTEQMGRVSFLVRTPKTQKGKLKKQLFQPLTILSLVFDYRQRSSLQRIRDIAIAVPYITIPAVAPKIATAIFLAEFLSYVTRDEQRNTPLFEYIVSSLRWLDDADSGYANFHLVFMMRLSRFIGFWPNLDDYCEGCLFDLREARFTTVAPLHNDVLKAAEARQVCTLMRMSYSNMHVFRMNRSQRNRITDIILLFYRLHVADMPEMKSLAVLKELFD</sequence>
<dbReference type="InterPro" id="IPR012340">
    <property type="entry name" value="NA-bd_OB-fold"/>
</dbReference>
<comment type="caution">
    <text evidence="9">The sequence shown here is derived from an EMBL/GenBank/DDBJ whole genome shotgun (WGS) entry which is preliminary data.</text>
</comment>
<comment type="similarity">
    <text evidence="1 7">Belongs to the RecO family.</text>
</comment>
<dbReference type="Gene3D" id="1.20.1440.120">
    <property type="entry name" value="Recombination protein O, C-terminal domain"/>
    <property type="match status" value="1"/>
</dbReference>
<evidence type="ECO:0000256" key="4">
    <source>
        <dbReference type="ARBA" id="ARBA00023172"/>
    </source>
</evidence>
<dbReference type="GO" id="GO:0043590">
    <property type="term" value="C:bacterial nucleoid"/>
    <property type="evidence" value="ECO:0007669"/>
    <property type="project" value="TreeGrafter"/>
</dbReference>
<keyword evidence="4 7" id="KW-0233">DNA recombination</keyword>
<dbReference type="SUPFAM" id="SSF50249">
    <property type="entry name" value="Nucleic acid-binding proteins"/>
    <property type="match status" value="1"/>
</dbReference>
<dbReference type="GO" id="GO:0006310">
    <property type="term" value="P:DNA recombination"/>
    <property type="evidence" value="ECO:0007669"/>
    <property type="project" value="UniProtKB-UniRule"/>
</dbReference>
<dbReference type="InterPro" id="IPR003717">
    <property type="entry name" value="RecO"/>
</dbReference>
<evidence type="ECO:0000256" key="5">
    <source>
        <dbReference type="ARBA" id="ARBA00023204"/>
    </source>
</evidence>
<proteinExistence type="inferred from homology"/>
<dbReference type="Pfam" id="PF02565">
    <property type="entry name" value="RecO_C"/>
    <property type="match status" value="1"/>
</dbReference>